<evidence type="ECO:0000256" key="1">
    <source>
        <dbReference type="SAM" id="MobiDB-lite"/>
    </source>
</evidence>
<dbReference type="Proteomes" id="UP000054560">
    <property type="component" value="Unassembled WGS sequence"/>
</dbReference>
<feature type="compositionally biased region" description="Low complexity" evidence="1">
    <location>
        <begin position="20"/>
        <end position="35"/>
    </location>
</feature>
<accession>A0A0L0G8A6</accession>
<sequence>MNGDILDKVVDLDAVDEPDTSPASFSTPPSPNTSTALVPPYRAPPEPDGELLEDYTPTTSHVLLQSPLPPLPVSGAVDPLADDSPLGYTLLPPDSQRTYTVSHVVAHDAPLKLLQRSFQPPPPRLINRLLLMRCSRSFLRKSTPATRELFHLSRFLSAYGRHMQSVATCAFAV</sequence>
<protein>
    <submittedName>
        <fullName evidence="2">Uncharacterized protein</fullName>
    </submittedName>
</protein>
<feature type="region of interest" description="Disordered" evidence="1">
    <location>
        <begin position="1"/>
        <end position="50"/>
    </location>
</feature>
<name>A0A0L0G8A6_9EUKA</name>
<keyword evidence="3" id="KW-1185">Reference proteome</keyword>
<proteinExistence type="predicted"/>
<gene>
    <name evidence="2" type="ORF">SARC_02696</name>
</gene>
<dbReference type="EMBL" id="KQ241720">
    <property type="protein sequence ID" value="KNC85106.1"/>
    <property type="molecule type" value="Genomic_DNA"/>
</dbReference>
<dbReference type="GeneID" id="25903200"/>
<evidence type="ECO:0000313" key="3">
    <source>
        <dbReference type="Proteomes" id="UP000054560"/>
    </source>
</evidence>
<organism evidence="2 3">
    <name type="scientific">Sphaeroforma arctica JP610</name>
    <dbReference type="NCBI Taxonomy" id="667725"/>
    <lineage>
        <taxon>Eukaryota</taxon>
        <taxon>Ichthyosporea</taxon>
        <taxon>Ichthyophonida</taxon>
        <taxon>Sphaeroforma</taxon>
    </lineage>
</organism>
<reference evidence="2 3" key="1">
    <citation type="submission" date="2011-02" db="EMBL/GenBank/DDBJ databases">
        <title>The Genome Sequence of Sphaeroforma arctica JP610.</title>
        <authorList>
            <consortium name="The Broad Institute Genome Sequencing Platform"/>
            <person name="Russ C."/>
            <person name="Cuomo C."/>
            <person name="Young S.K."/>
            <person name="Zeng Q."/>
            <person name="Gargeya S."/>
            <person name="Alvarado L."/>
            <person name="Berlin A."/>
            <person name="Chapman S.B."/>
            <person name="Chen Z."/>
            <person name="Freedman E."/>
            <person name="Gellesch M."/>
            <person name="Goldberg J."/>
            <person name="Griggs A."/>
            <person name="Gujja S."/>
            <person name="Heilman E."/>
            <person name="Heiman D."/>
            <person name="Howarth C."/>
            <person name="Mehta T."/>
            <person name="Neiman D."/>
            <person name="Pearson M."/>
            <person name="Roberts A."/>
            <person name="Saif S."/>
            <person name="Shea T."/>
            <person name="Shenoy N."/>
            <person name="Sisk P."/>
            <person name="Stolte C."/>
            <person name="Sykes S."/>
            <person name="White J."/>
            <person name="Yandava C."/>
            <person name="Burger G."/>
            <person name="Gray M.W."/>
            <person name="Holland P.W.H."/>
            <person name="King N."/>
            <person name="Lang F.B.F."/>
            <person name="Roger A.J."/>
            <person name="Ruiz-Trillo I."/>
            <person name="Haas B."/>
            <person name="Nusbaum C."/>
            <person name="Birren B."/>
        </authorList>
    </citation>
    <scope>NUCLEOTIDE SEQUENCE [LARGE SCALE GENOMIC DNA]</scope>
    <source>
        <strain evidence="2 3">JP610</strain>
    </source>
</reference>
<feature type="compositionally biased region" description="Basic and acidic residues" evidence="1">
    <location>
        <begin position="1"/>
        <end position="11"/>
    </location>
</feature>
<dbReference type="AlphaFoldDB" id="A0A0L0G8A6"/>
<evidence type="ECO:0000313" key="2">
    <source>
        <dbReference type="EMBL" id="KNC85106.1"/>
    </source>
</evidence>
<dbReference type="RefSeq" id="XP_014159008.1">
    <property type="nucleotide sequence ID" value="XM_014303533.1"/>
</dbReference>